<evidence type="ECO:0000256" key="8">
    <source>
        <dbReference type="SAM" id="Phobius"/>
    </source>
</evidence>
<evidence type="ECO:0000256" key="1">
    <source>
        <dbReference type="ARBA" id="ARBA00004651"/>
    </source>
</evidence>
<evidence type="ECO:0000259" key="9">
    <source>
        <dbReference type="Pfam" id="PF13231"/>
    </source>
</evidence>
<dbReference type="InterPro" id="IPR050297">
    <property type="entry name" value="LipidA_mod_glycosyltrf_83"/>
</dbReference>
<keyword evidence="5 8" id="KW-0812">Transmembrane</keyword>
<feature type="transmembrane region" description="Helical" evidence="8">
    <location>
        <begin position="357"/>
        <end position="378"/>
    </location>
</feature>
<dbReference type="RefSeq" id="WP_343789793.1">
    <property type="nucleotide sequence ID" value="NZ_BAAAFH010000022.1"/>
</dbReference>
<reference evidence="11" key="1">
    <citation type="journal article" date="2019" name="Int. J. Syst. Evol. Microbiol.">
        <title>The Global Catalogue of Microorganisms (GCM) 10K type strain sequencing project: providing services to taxonomists for standard genome sequencing and annotation.</title>
        <authorList>
            <consortium name="The Broad Institute Genomics Platform"/>
            <consortium name="The Broad Institute Genome Sequencing Center for Infectious Disease"/>
            <person name="Wu L."/>
            <person name="Ma J."/>
        </authorList>
    </citation>
    <scope>NUCLEOTIDE SEQUENCE [LARGE SCALE GENOMIC DNA]</scope>
    <source>
        <strain evidence="11">JCM 16083</strain>
    </source>
</reference>
<comment type="subcellular location">
    <subcellularLocation>
        <location evidence="1">Cell membrane</location>
        <topology evidence="1">Multi-pass membrane protein</topology>
    </subcellularLocation>
</comment>
<feature type="transmembrane region" description="Helical" evidence="8">
    <location>
        <begin position="139"/>
        <end position="158"/>
    </location>
</feature>
<feature type="transmembrane region" description="Helical" evidence="8">
    <location>
        <begin position="91"/>
        <end position="111"/>
    </location>
</feature>
<dbReference type="PANTHER" id="PTHR33908:SF11">
    <property type="entry name" value="MEMBRANE PROTEIN"/>
    <property type="match status" value="1"/>
</dbReference>
<evidence type="ECO:0000256" key="2">
    <source>
        <dbReference type="ARBA" id="ARBA00022475"/>
    </source>
</evidence>
<feature type="transmembrane region" description="Helical" evidence="8">
    <location>
        <begin position="6"/>
        <end position="27"/>
    </location>
</feature>
<feature type="transmembrane region" description="Helical" evidence="8">
    <location>
        <begin position="295"/>
        <end position="313"/>
    </location>
</feature>
<feature type="domain" description="Glycosyltransferase RgtA/B/C/D-like" evidence="9">
    <location>
        <begin position="67"/>
        <end position="221"/>
    </location>
</feature>
<name>A0ABP3Y801_9FLAO</name>
<keyword evidence="3" id="KW-0328">Glycosyltransferase</keyword>
<organism evidence="10 11">
    <name type="scientific">Wandonia haliotis</name>
    <dbReference type="NCBI Taxonomy" id="574963"/>
    <lineage>
        <taxon>Bacteria</taxon>
        <taxon>Pseudomonadati</taxon>
        <taxon>Bacteroidota</taxon>
        <taxon>Flavobacteriia</taxon>
        <taxon>Flavobacteriales</taxon>
        <taxon>Crocinitomicaceae</taxon>
        <taxon>Wandonia</taxon>
    </lineage>
</organism>
<evidence type="ECO:0000256" key="7">
    <source>
        <dbReference type="ARBA" id="ARBA00023136"/>
    </source>
</evidence>
<keyword evidence="6 8" id="KW-1133">Transmembrane helix</keyword>
<feature type="transmembrane region" description="Helical" evidence="8">
    <location>
        <begin position="208"/>
        <end position="228"/>
    </location>
</feature>
<dbReference type="Pfam" id="PF13231">
    <property type="entry name" value="PMT_2"/>
    <property type="match status" value="1"/>
</dbReference>
<evidence type="ECO:0000256" key="4">
    <source>
        <dbReference type="ARBA" id="ARBA00022679"/>
    </source>
</evidence>
<dbReference type="EMBL" id="BAAAFH010000022">
    <property type="protein sequence ID" value="GAA0876606.1"/>
    <property type="molecule type" value="Genomic_DNA"/>
</dbReference>
<sequence length="472" mass="53909">MLLSPGTKLYAIWLGLFLILTAPYLWVKSMFMDGMIYSAIAHNLYLGKGSFWDLQFTQTLYPQFNEHPPLAMWIQSKFYFLLGDSWVVDKLFSLFTYLVIALLIRAIWQQLGFKKELAWGPLLLWSFIPVVFWASGNNVLENTMSIFLLSAVLFLFHYEKSNNYGWVILAGIMLLLGFLTKGFVALYPLSFPFFSYLILKNKRFSQMLFTSLLLLLSALLPLLLLYFFSNAAHTSLSTYLDKQVVRSISSIQTVDSRFFILKRFLSELIPPILIGLLLFLFTRKSYRKIDSLQKRNALLLIAVALAGVLPIMVSMKQSGFYILTVYPLIALAGGILLNSSFESIFRQMNTSLLRRRVTLFLSGGVLLTGILFVVSYFGTPGKDKDKVTPLPEFITAIGNDKMISVCPSMTADWGLHAYFQRFGSISLDANPEFRHDFLLIDHSICDLPEDPIFTPVPNISDRFFLFKREIQN</sequence>
<dbReference type="InterPro" id="IPR038731">
    <property type="entry name" value="RgtA/B/C-like"/>
</dbReference>
<feature type="transmembrane region" description="Helical" evidence="8">
    <location>
        <begin position="164"/>
        <end position="187"/>
    </location>
</feature>
<accession>A0ABP3Y801</accession>
<feature type="transmembrane region" description="Helical" evidence="8">
    <location>
        <begin position="117"/>
        <end position="134"/>
    </location>
</feature>
<keyword evidence="7 8" id="KW-0472">Membrane</keyword>
<dbReference type="Proteomes" id="UP001501126">
    <property type="component" value="Unassembled WGS sequence"/>
</dbReference>
<feature type="transmembrane region" description="Helical" evidence="8">
    <location>
        <begin position="319"/>
        <end position="337"/>
    </location>
</feature>
<dbReference type="PANTHER" id="PTHR33908">
    <property type="entry name" value="MANNOSYLTRANSFERASE YKCB-RELATED"/>
    <property type="match status" value="1"/>
</dbReference>
<gene>
    <name evidence="10" type="ORF">GCM10009118_30160</name>
</gene>
<evidence type="ECO:0000256" key="3">
    <source>
        <dbReference type="ARBA" id="ARBA00022676"/>
    </source>
</evidence>
<protein>
    <recommendedName>
        <fullName evidence="9">Glycosyltransferase RgtA/B/C/D-like domain-containing protein</fullName>
    </recommendedName>
</protein>
<keyword evidence="2" id="KW-1003">Cell membrane</keyword>
<proteinExistence type="predicted"/>
<feature type="transmembrane region" description="Helical" evidence="8">
    <location>
        <begin position="264"/>
        <end position="283"/>
    </location>
</feature>
<evidence type="ECO:0000313" key="11">
    <source>
        <dbReference type="Proteomes" id="UP001501126"/>
    </source>
</evidence>
<keyword evidence="11" id="KW-1185">Reference proteome</keyword>
<evidence type="ECO:0000313" key="10">
    <source>
        <dbReference type="EMBL" id="GAA0876606.1"/>
    </source>
</evidence>
<evidence type="ECO:0000256" key="5">
    <source>
        <dbReference type="ARBA" id="ARBA00022692"/>
    </source>
</evidence>
<keyword evidence="4" id="KW-0808">Transferase</keyword>
<evidence type="ECO:0000256" key="6">
    <source>
        <dbReference type="ARBA" id="ARBA00022989"/>
    </source>
</evidence>
<comment type="caution">
    <text evidence="10">The sequence shown here is derived from an EMBL/GenBank/DDBJ whole genome shotgun (WGS) entry which is preliminary data.</text>
</comment>